<keyword evidence="2" id="KW-0723">Serine/threonine-protein kinase</keyword>
<comment type="caution">
    <text evidence="12">The sequence shown here is derived from an EMBL/GenBank/DDBJ whole genome shotgun (WGS) entry which is preliminary data.</text>
</comment>
<dbReference type="InterPro" id="IPR000719">
    <property type="entry name" value="Prot_kinase_dom"/>
</dbReference>
<dbReference type="CDD" id="cd06627">
    <property type="entry name" value="STKc_Cdc7_like"/>
    <property type="match status" value="1"/>
</dbReference>
<evidence type="ECO:0000256" key="10">
    <source>
        <dbReference type="SAM" id="MobiDB-lite"/>
    </source>
</evidence>
<dbReference type="PANTHER" id="PTHR24361">
    <property type="entry name" value="MITOGEN-ACTIVATED KINASE KINASE KINASE"/>
    <property type="match status" value="1"/>
</dbReference>
<feature type="compositionally biased region" description="Polar residues" evidence="10">
    <location>
        <begin position="504"/>
        <end position="515"/>
    </location>
</feature>
<name>A0A4S8Y1N6_AURPU</name>
<evidence type="ECO:0000256" key="5">
    <source>
        <dbReference type="ARBA" id="ARBA00022777"/>
    </source>
</evidence>
<dbReference type="EMBL" id="QZAL01000023">
    <property type="protein sequence ID" value="THW47432.1"/>
    <property type="molecule type" value="Genomic_DNA"/>
</dbReference>
<dbReference type="FunFam" id="1.25.10.10:FF:000212">
    <property type="entry name" value="Cell division control protein"/>
    <property type="match status" value="1"/>
</dbReference>
<dbReference type="Pfam" id="PF00069">
    <property type="entry name" value="Pkinase"/>
    <property type="match status" value="1"/>
</dbReference>
<dbReference type="Gene3D" id="1.25.10.10">
    <property type="entry name" value="Leucine-rich Repeat Variant"/>
    <property type="match status" value="3"/>
</dbReference>
<feature type="domain" description="Protein kinase" evidence="11">
    <location>
        <begin position="77"/>
        <end position="316"/>
    </location>
</feature>
<proteinExistence type="predicted"/>
<keyword evidence="3" id="KW-0808">Transferase</keyword>
<evidence type="ECO:0000256" key="2">
    <source>
        <dbReference type="ARBA" id="ARBA00022527"/>
    </source>
</evidence>
<dbReference type="InterPro" id="IPR053235">
    <property type="entry name" value="Ser_Thr_kinase"/>
</dbReference>
<dbReference type="SUPFAM" id="SSF48371">
    <property type="entry name" value="ARM repeat"/>
    <property type="match status" value="1"/>
</dbReference>
<feature type="binding site" evidence="9">
    <location>
        <position position="106"/>
    </location>
    <ligand>
        <name>ATP</name>
        <dbReference type="ChEBI" id="CHEBI:30616"/>
    </ligand>
</feature>
<dbReference type="InterPro" id="IPR011009">
    <property type="entry name" value="Kinase-like_dom_sf"/>
</dbReference>
<evidence type="ECO:0000256" key="9">
    <source>
        <dbReference type="PROSITE-ProRule" id="PRU10141"/>
    </source>
</evidence>
<keyword evidence="5" id="KW-0418">Kinase</keyword>
<accession>A0A4S8Y1N6</accession>
<feature type="region of interest" description="Disordered" evidence="10">
    <location>
        <begin position="1358"/>
        <end position="1422"/>
    </location>
</feature>
<dbReference type="InterPro" id="IPR008271">
    <property type="entry name" value="Ser/Thr_kinase_AS"/>
</dbReference>
<evidence type="ECO:0000256" key="3">
    <source>
        <dbReference type="ARBA" id="ARBA00022679"/>
    </source>
</evidence>
<feature type="region of interest" description="Disordered" evidence="10">
    <location>
        <begin position="1"/>
        <end position="63"/>
    </location>
</feature>
<evidence type="ECO:0000256" key="7">
    <source>
        <dbReference type="ARBA" id="ARBA00047899"/>
    </source>
</evidence>
<feature type="region of interest" description="Disordered" evidence="10">
    <location>
        <begin position="497"/>
        <end position="558"/>
    </location>
</feature>
<dbReference type="GO" id="GO:0004674">
    <property type="term" value="F:protein serine/threonine kinase activity"/>
    <property type="evidence" value="ECO:0007669"/>
    <property type="project" value="UniProtKB-KW"/>
</dbReference>
<evidence type="ECO:0000256" key="6">
    <source>
        <dbReference type="ARBA" id="ARBA00022840"/>
    </source>
</evidence>
<evidence type="ECO:0000256" key="4">
    <source>
        <dbReference type="ARBA" id="ARBA00022741"/>
    </source>
</evidence>
<comment type="catalytic activity">
    <reaction evidence="8">
        <text>L-seryl-[protein] + ATP = O-phospho-L-seryl-[protein] + ADP + H(+)</text>
        <dbReference type="Rhea" id="RHEA:17989"/>
        <dbReference type="Rhea" id="RHEA-COMP:9863"/>
        <dbReference type="Rhea" id="RHEA-COMP:11604"/>
        <dbReference type="ChEBI" id="CHEBI:15378"/>
        <dbReference type="ChEBI" id="CHEBI:29999"/>
        <dbReference type="ChEBI" id="CHEBI:30616"/>
        <dbReference type="ChEBI" id="CHEBI:83421"/>
        <dbReference type="ChEBI" id="CHEBI:456216"/>
        <dbReference type="EC" id="2.7.11.1"/>
    </reaction>
</comment>
<dbReference type="PROSITE" id="PS00108">
    <property type="entry name" value="PROTEIN_KINASE_ST"/>
    <property type="match status" value="1"/>
</dbReference>
<protein>
    <recommendedName>
        <fullName evidence="1">non-specific serine/threonine protein kinase</fullName>
        <ecNumber evidence="1">2.7.11.1</ecNumber>
    </recommendedName>
</protein>
<reference evidence="12 13" key="1">
    <citation type="submission" date="2018-10" db="EMBL/GenBank/DDBJ databases">
        <title>Fifty Aureobasidium pullulans genomes reveal a recombining polyextremotolerant generalist.</title>
        <authorList>
            <person name="Gostincar C."/>
            <person name="Turk M."/>
            <person name="Zajc J."/>
            <person name="Gunde-Cimerman N."/>
        </authorList>
    </citation>
    <scope>NUCLEOTIDE SEQUENCE [LARGE SCALE GENOMIC DNA]</scope>
    <source>
        <strain evidence="12 13">EXF-11013</strain>
    </source>
</reference>
<feature type="region of interest" description="Disordered" evidence="10">
    <location>
        <begin position="1251"/>
        <end position="1324"/>
    </location>
</feature>
<evidence type="ECO:0000313" key="12">
    <source>
        <dbReference type="EMBL" id="THW47432.1"/>
    </source>
</evidence>
<dbReference type="PROSITE" id="PS50011">
    <property type="entry name" value="PROTEIN_KINASE_DOM"/>
    <property type="match status" value="1"/>
</dbReference>
<dbReference type="InterPro" id="IPR017441">
    <property type="entry name" value="Protein_kinase_ATP_BS"/>
</dbReference>
<dbReference type="Gene3D" id="3.30.200.20">
    <property type="entry name" value="Phosphorylase Kinase, domain 1"/>
    <property type="match status" value="1"/>
</dbReference>
<feature type="region of interest" description="Disordered" evidence="10">
    <location>
        <begin position="600"/>
        <end position="619"/>
    </location>
</feature>
<feature type="compositionally biased region" description="Polar residues" evidence="10">
    <location>
        <begin position="18"/>
        <end position="28"/>
    </location>
</feature>
<feature type="compositionally biased region" description="Low complexity" evidence="10">
    <location>
        <begin position="354"/>
        <end position="365"/>
    </location>
</feature>
<dbReference type="SMART" id="SM00220">
    <property type="entry name" value="S_TKc"/>
    <property type="match status" value="1"/>
</dbReference>
<dbReference type="PROSITE" id="PS00107">
    <property type="entry name" value="PROTEIN_KINASE_ATP"/>
    <property type="match status" value="1"/>
</dbReference>
<feature type="region of interest" description="Disordered" evidence="10">
    <location>
        <begin position="345"/>
        <end position="412"/>
    </location>
</feature>
<feature type="compositionally biased region" description="Low complexity" evidence="10">
    <location>
        <begin position="607"/>
        <end position="619"/>
    </location>
</feature>
<comment type="catalytic activity">
    <reaction evidence="7">
        <text>L-threonyl-[protein] + ATP = O-phospho-L-threonyl-[protein] + ADP + H(+)</text>
        <dbReference type="Rhea" id="RHEA:46608"/>
        <dbReference type="Rhea" id="RHEA-COMP:11060"/>
        <dbReference type="Rhea" id="RHEA-COMP:11605"/>
        <dbReference type="ChEBI" id="CHEBI:15378"/>
        <dbReference type="ChEBI" id="CHEBI:30013"/>
        <dbReference type="ChEBI" id="CHEBI:30616"/>
        <dbReference type="ChEBI" id="CHEBI:61977"/>
        <dbReference type="ChEBI" id="CHEBI:456216"/>
        <dbReference type="EC" id="2.7.11.1"/>
    </reaction>
</comment>
<dbReference type="Gene3D" id="1.10.510.10">
    <property type="entry name" value="Transferase(Phosphotransferase) domain 1"/>
    <property type="match status" value="1"/>
</dbReference>
<dbReference type="InterPro" id="IPR016024">
    <property type="entry name" value="ARM-type_fold"/>
</dbReference>
<dbReference type="EC" id="2.7.11.1" evidence="1"/>
<sequence length="1502" mass="167001">MPAVAQRPQSAYGPPRSSVESDSGSERFTSALERRASFQPQTTLKPPSQSRQPSWEKVPKDGTVQRAAGEVSGLKDYQLGDCLGKGAFGSVYRALNWGTGETVAIKQVKLADLPKGQSRAIMMEIDLLKNLNHANIVKYNGFVKSTESLYIILENFGKFPENLVALYMTQVLHGLLYLHEQGVIHRDIKGANILTTKEGLVKLADFGVATRKDTGLHESSVVGTPYWMAPEVIELSGATTASDIWSLGCTVIELLDGRPPYHKLQPMPALFRIVNDDHPPLPEGASPAVRDFLMQCFQKDPNLRVTAKKLLRHPWILSGRRSDQPVAKPTQYDEAVKSVQQWNEALKSPQNTASRRSSSRPLSLSPVPPRPDVGSHMRTPGINKGGLALATRANDTKSYQSPESDAKDNWDDDFATSIGNAALQLPHLKPHDNFAGMLSSDKLKQYATFDINAEEEEGDNWDDNFEGDLTVRSPMEVVRGDPMETVRPFFPPRANTFDMKYTAPTRNPQQSTLRQAQRALEKADKDNPSRTQILRPTHKSTKSEPQPTEAPVRPSLLYRENSTEDYSDLLGPDNDSAFRQKLAALTVRSDDSFAPKLFHPSDLKSLPRPNSRMSSMRRPSPQIYDAAAMRRTRSEVEIQKYAEDPEDEDFSDIFGKEDGQQIPQPESESGSEIGTLMLNSKLSTNSWLGDEEDEDDPFAQLEEGFDEMDLETNIARDKFARLVTLVEGLVGSLKVSQPEDYLEDIVDQLFQVLWESPEVKTVVMTSHGMLPILEILETCNRPQTILRLLQVVNLIIMDNVEIQENLCFVGGIPIITRFAQKRYSSDIRLEAAAFVRQMYQTSTLTLQMFVSCGGLNVLVEFLEEDYEAERDLVLIGVNGVWSVFELQGPTPKNDFCRIFSRSAVLYPLSLVLNRVLEEEGELAELVEGRIVNIFVLFSQAENHVKEAVADRMVLKRVLKDLKRMSPQHQITMLKFIKNLSMLATTLDALQNSNAIEVLTDLLNASMKVPHFREISNQVLNIMYNLCRLSKTRQEDAALNGVIPLLQRIVKTERPLKEFALPILCDMAHSGKVGRKILWQNKGLQFYVSLLADQYWQVTALDAIFIWLQEETAKVEEHLLRDDNFSQAIINCFNHSKADSFENFLEPLQKLLRLSPPIASSLIHPDLFLRTAQKLRTKKALVRLNLLRIIRSICDSSDEDGALIHTFGLHPMIAETAKYDPAILVREMASDLIKSSELHVSRAVHNARVGEVNSRRPLRRSSSSTMVPTGNSLPPTPTTDRMPGRIGSYFDPSGDLQRPFSRGATGMASPYRPISRDGGSGGSSAGWSASGFLASPSAIPPVPGLVSLDRAGNSNINNLVSKSRLPRTNHSRGTSGARLSLVTAEGRTSRPGSRSGLGNDRSENLTPKSAVAPHSHARTPSRLGLRVEQEETHLSSPLVHCANVVVDRQDVFESSSTFVESANTMRSPWTIVLIQVAPESAIATSFPHASDFDAGILEEVMVQ</sequence>
<evidence type="ECO:0000259" key="11">
    <source>
        <dbReference type="PROSITE" id="PS50011"/>
    </source>
</evidence>
<dbReference type="GO" id="GO:0005737">
    <property type="term" value="C:cytoplasm"/>
    <property type="evidence" value="ECO:0007669"/>
    <property type="project" value="TreeGrafter"/>
</dbReference>
<dbReference type="FunFam" id="1.25.10.10:FF:000176">
    <property type="entry name" value="Cell division control protein"/>
    <property type="match status" value="1"/>
</dbReference>
<feature type="compositionally biased region" description="Basic and acidic residues" evidence="10">
    <location>
        <begin position="519"/>
        <end position="528"/>
    </location>
</feature>
<keyword evidence="4 9" id="KW-0547">Nucleotide-binding</keyword>
<gene>
    <name evidence="12" type="ORF">D6D22_02685</name>
</gene>
<dbReference type="SUPFAM" id="SSF56112">
    <property type="entry name" value="Protein kinase-like (PK-like)"/>
    <property type="match status" value="1"/>
</dbReference>
<feature type="compositionally biased region" description="Polar residues" evidence="10">
    <location>
        <begin position="38"/>
        <end position="53"/>
    </location>
</feature>
<dbReference type="PANTHER" id="PTHR24361:SF433">
    <property type="entry name" value="PROTEIN KINASE DOMAIN-CONTAINING PROTEIN"/>
    <property type="match status" value="1"/>
</dbReference>
<dbReference type="Proteomes" id="UP000310687">
    <property type="component" value="Unassembled WGS sequence"/>
</dbReference>
<dbReference type="GO" id="GO:0005524">
    <property type="term" value="F:ATP binding"/>
    <property type="evidence" value="ECO:0007669"/>
    <property type="project" value="UniProtKB-UniRule"/>
</dbReference>
<organism evidence="12 13">
    <name type="scientific">Aureobasidium pullulans</name>
    <name type="common">Black yeast</name>
    <name type="synonym">Pullularia pullulans</name>
    <dbReference type="NCBI Taxonomy" id="5580"/>
    <lineage>
        <taxon>Eukaryota</taxon>
        <taxon>Fungi</taxon>
        <taxon>Dikarya</taxon>
        <taxon>Ascomycota</taxon>
        <taxon>Pezizomycotina</taxon>
        <taxon>Dothideomycetes</taxon>
        <taxon>Dothideomycetidae</taxon>
        <taxon>Dothideales</taxon>
        <taxon>Saccotheciaceae</taxon>
        <taxon>Aureobasidium</taxon>
    </lineage>
</organism>
<evidence type="ECO:0000256" key="1">
    <source>
        <dbReference type="ARBA" id="ARBA00012513"/>
    </source>
</evidence>
<evidence type="ECO:0000313" key="13">
    <source>
        <dbReference type="Proteomes" id="UP000310687"/>
    </source>
</evidence>
<evidence type="ECO:0000256" key="8">
    <source>
        <dbReference type="ARBA" id="ARBA00048679"/>
    </source>
</evidence>
<keyword evidence="6 9" id="KW-0067">ATP-binding</keyword>
<dbReference type="InterPro" id="IPR011989">
    <property type="entry name" value="ARM-like"/>
</dbReference>